<reference evidence="12 13" key="1">
    <citation type="submission" date="2021-06" db="EMBL/GenBank/DDBJ databases">
        <authorList>
            <person name="Sun Q."/>
            <person name="Li D."/>
        </authorList>
    </citation>
    <scope>NUCLEOTIDE SEQUENCE [LARGE SCALE GENOMIC DNA]</scope>
    <source>
        <strain evidence="12 13">MSJ-5</strain>
    </source>
</reference>
<comment type="function">
    <text evidence="9">Probably part of an ABC transporter complex. Responsible for energy coupling to the transport system.</text>
</comment>
<dbReference type="SMART" id="SM00382">
    <property type="entry name" value="AAA"/>
    <property type="match status" value="1"/>
</dbReference>
<proteinExistence type="inferred from homology"/>
<dbReference type="RefSeq" id="WP_216416419.1">
    <property type="nucleotide sequence ID" value="NZ_JAHLQK010000003.1"/>
</dbReference>
<comment type="similarity">
    <text evidence="2 10">Belongs to the ABC transporter superfamily.</text>
</comment>
<evidence type="ECO:0000256" key="7">
    <source>
        <dbReference type="ARBA" id="ARBA00022967"/>
    </source>
</evidence>
<protein>
    <recommendedName>
        <fullName evidence="10">ABC transporter ATP-binding protein</fullName>
    </recommendedName>
</protein>
<evidence type="ECO:0000256" key="3">
    <source>
        <dbReference type="ARBA" id="ARBA00022448"/>
    </source>
</evidence>
<evidence type="ECO:0000313" key="13">
    <source>
        <dbReference type="Proteomes" id="UP000779508"/>
    </source>
</evidence>
<evidence type="ECO:0000256" key="9">
    <source>
        <dbReference type="ARBA" id="ARBA00025157"/>
    </source>
</evidence>
<dbReference type="InterPro" id="IPR017871">
    <property type="entry name" value="ABC_transporter-like_CS"/>
</dbReference>
<keyword evidence="5 10" id="KW-0547">Nucleotide-binding</keyword>
<dbReference type="CDD" id="cd03225">
    <property type="entry name" value="ABC_cobalt_CbiO_domain1"/>
    <property type="match status" value="1"/>
</dbReference>
<dbReference type="NCBIfam" id="TIGR01166">
    <property type="entry name" value="cbiO"/>
    <property type="match status" value="1"/>
</dbReference>
<comment type="caution">
    <text evidence="12">The sequence shown here is derived from an EMBL/GenBank/DDBJ whole genome shotgun (WGS) entry which is preliminary data.</text>
</comment>
<dbReference type="InterPro" id="IPR003593">
    <property type="entry name" value="AAA+_ATPase"/>
</dbReference>
<evidence type="ECO:0000256" key="1">
    <source>
        <dbReference type="ARBA" id="ARBA00004202"/>
    </source>
</evidence>
<dbReference type="InterPro" id="IPR005876">
    <property type="entry name" value="Co_trans_ATP-bd"/>
</dbReference>
<keyword evidence="6 10" id="KW-0067">ATP-binding</keyword>
<dbReference type="GO" id="GO:0005524">
    <property type="term" value="F:ATP binding"/>
    <property type="evidence" value="ECO:0007669"/>
    <property type="project" value="UniProtKB-KW"/>
</dbReference>
<evidence type="ECO:0000256" key="6">
    <source>
        <dbReference type="ARBA" id="ARBA00022840"/>
    </source>
</evidence>
<dbReference type="PANTHER" id="PTHR43553">
    <property type="entry name" value="HEAVY METAL TRANSPORTER"/>
    <property type="match status" value="1"/>
</dbReference>
<dbReference type="Proteomes" id="UP000779508">
    <property type="component" value="Unassembled WGS sequence"/>
</dbReference>
<gene>
    <name evidence="12" type="ORF">KQI88_08995</name>
</gene>
<dbReference type="InterPro" id="IPR050095">
    <property type="entry name" value="ECF_ABC_transporter_ATP-bd"/>
</dbReference>
<evidence type="ECO:0000313" key="12">
    <source>
        <dbReference type="EMBL" id="MBU5676552.1"/>
    </source>
</evidence>
<keyword evidence="8 10" id="KW-0472">Membrane</keyword>
<comment type="function">
    <text evidence="10">Part of an ABC transporter complex. Responsible for energy coupling to the transport system.</text>
</comment>
<dbReference type="EMBL" id="JAHLQK010000003">
    <property type="protein sequence ID" value="MBU5676552.1"/>
    <property type="molecule type" value="Genomic_DNA"/>
</dbReference>
<keyword evidence="7" id="KW-1278">Translocase</keyword>
<organism evidence="12 13">
    <name type="scientific">Alkaliphilus flagellatus</name>
    <dbReference type="NCBI Taxonomy" id="2841507"/>
    <lineage>
        <taxon>Bacteria</taxon>
        <taxon>Bacillati</taxon>
        <taxon>Bacillota</taxon>
        <taxon>Clostridia</taxon>
        <taxon>Peptostreptococcales</taxon>
        <taxon>Natronincolaceae</taxon>
        <taxon>Alkaliphilus</taxon>
    </lineage>
</organism>
<keyword evidence="4 10" id="KW-1003">Cell membrane</keyword>
<evidence type="ECO:0000256" key="4">
    <source>
        <dbReference type="ARBA" id="ARBA00022475"/>
    </source>
</evidence>
<evidence type="ECO:0000256" key="2">
    <source>
        <dbReference type="ARBA" id="ARBA00005417"/>
    </source>
</evidence>
<evidence type="ECO:0000256" key="8">
    <source>
        <dbReference type="ARBA" id="ARBA00023136"/>
    </source>
</evidence>
<accession>A0ABS6G253</accession>
<evidence type="ECO:0000259" key="11">
    <source>
        <dbReference type="PROSITE" id="PS50893"/>
    </source>
</evidence>
<keyword evidence="3 10" id="KW-0813">Transport</keyword>
<keyword evidence="13" id="KW-1185">Reference proteome</keyword>
<evidence type="ECO:0000256" key="10">
    <source>
        <dbReference type="RuleBase" id="RU364103"/>
    </source>
</evidence>
<dbReference type="PROSITE" id="PS50893">
    <property type="entry name" value="ABC_TRANSPORTER_2"/>
    <property type="match status" value="1"/>
</dbReference>
<evidence type="ECO:0000256" key="5">
    <source>
        <dbReference type="ARBA" id="ARBA00022741"/>
    </source>
</evidence>
<comment type="subcellular location">
    <subcellularLocation>
        <location evidence="1 10">Cell membrane</location>
        <topology evidence="1 10">Peripheral membrane protein</topology>
    </subcellularLocation>
</comment>
<dbReference type="PANTHER" id="PTHR43553:SF24">
    <property type="entry name" value="ENERGY-COUPLING FACTOR TRANSPORTER ATP-BINDING PROTEIN ECFA1"/>
    <property type="match status" value="1"/>
</dbReference>
<feature type="domain" description="ABC transporter" evidence="11">
    <location>
        <begin position="2"/>
        <end position="236"/>
    </location>
</feature>
<dbReference type="Pfam" id="PF00005">
    <property type="entry name" value="ABC_tran"/>
    <property type="match status" value="1"/>
</dbReference>
<dbReference type="InterPro" id="IPR015856">
    <property type="entry name" value="ABC_transpr_CbiO/EcfA_su"/>
</dbReference>
<dbReference type="PROSITE" id="PS00211">
    <property type="entry name" value="ABC_TRANSPORTER_1"/>
    <property type="match status" value="1"/>
</dbReference>
<dbReference type="InterPro" id="IPR003439">
    <property type="entry name" value="ABC_transporter-like_ATP-bd"/>
</dbReference>
<sequence>MIKVESLEFKYEDGTKALDNINIDLNKGKTIGVIGANGSGKSTLFLNMIGILKPNKGCVKYNGSKINYNKKYLREYRRKINIVFQDPEKQLFYSNVYDDVAFPLRNLNIPEDEIKVRVEAALKKVNAYEFKDKPVHFLSYGQKKRVAMAGVLVMDSQVILLDEPTSGLDPHMTKEIKNIIKEIAMEKNIVVSSHDMDLIYDVCDYIYVLRRGQILGEGLAEEVFLKENLLEMALLEKPWLVKIHKILGTPLFKTEEQLFDYGIQKHI</sequence>
<name>A0ABS6G253_9FIRM</name>